<dbReference type="Proteomes" id="UP000315115">
    <property type="component" value="Chromosome 1"/>
</dbReference>
<sequence length="110" mass="12469">MKLNWSNQDAVTREYLGSQAWFYAQSTTEWGLTELYPLGEVTPDISDNCRNKVDGMPPAINYGNCRLISLTCRNTNKRLDGESFFRIAALVECGSGINTVQRSQEVWVKE</sequence>
<reference evidence="2" key="1">
    <citation type="submission" date="2019-07" db="EMBL/GenBank/DDBJ databases">
        <title>Complete Genome Sequences of Vibrion rotiferianus strain AM7.</title>
        <authorList>
            <person name="Miyazaki K."/>
            <person name="Wiseschart A."/>
            <person name="Pootanakit K."/>
            <person name="Ishimori K."/>
            <person name="Kitahara K."/>
        </authorList>
    </citation>
    <scope>NUCLEOTIDE SEQUENCE [LARGE SCALE GENOMIC DNA]</scope>
    <source>
        <strain evidence="2">AM7</strain>
    </source>
</reference>
<gene>
    <name evidence="1" type="ORF">VroAM7_26910</name>
</gene>
<name>A0A510IA40_9VIBR</name>
<dbReference type="AlphaFoldDB" id="A0A510IA40"/>
<dbReference type="RefSeq" id="WP_332057430.1">
    <property type="nucleotide sequence ID" value="NZ_AP019798.1"/>
</dbReference>
<accession>A0A510IA40</accession>
<proteinExistence type="predicted"/>
<organism evidence="1 2">
    <name type="scientific">Vibrio rotiferianus</name>
    <dbReference type="NCBI Taxonomy" id="190895"/>
    <lineage>
        <taxon>Bacteria</taxon>
        <taxon>Pseudomonadati</taxon>
        <taxon>Pseudomonadota</taxon>
        <taxon>Gammaproteobacteria</taxon>
        <taxon>Vibrionales</taxon>
        <taxon>Vibrionaceae</taxon>
        <taxon>Vibrio</taxon>
    </lineage>
</organism>
<dbReference type="EMBL" id="AP019798">
    <property type="protein sequence ID" value="BBL90038.1"/>
    <property type="molecule type" value="Genomic_DNA"/>
</dbReference>
<protein>
    <submittedName>
        <fullName evidence="1">MSHA biogenesis protein MshP</fullName>
    </submittedName>
</protein>
<evidence type="ECO:0000313" key="1">
    <source>
        <dbReference type="EMBL" id="BBL90038.1"/>
    </source>
</evidence>
<evidence type="ECO:0000313" key="2">
    <source>
        <dbReference type="Proteomes" id="UP000315115"/>
    </source>
</evidence>